<evidence type="ECO:0000313" key="3">
    <source>
        <dbReference type="Proteomes" id="UP000006048"/>
    </source>
</evidence>
<sequence>MRRVLPLVLVFTAFSPAFAALKKVIILPIINIDKDANFAYLEGSITDSLKERLREKFAFDELAEEKWTLVAEQNFILKDDFHTRTAAMNLGILANQDIVINGGFKPVNKKLAGGKIKSSIHATAHLLDVKKKKTIATIELDLPADSELFTAVGQVADRMEAETRKVIPSKEDAARSGLTAESAPFFSDFSLGLRGGGGVYVSGYAKYFTAQLPALGAILHANMPRFGGLTTELGFTFMGHRLREGNDAAIQQLGASATTANYMASWSLGYRIGLSARWYLEPQLGGGYVMQTTTVTGSGINSTLNNGFPFGRAGLMTGFRVNQLIDLSVSAESLAYVEQGTMTFLPLVLAGVHYKF</sequence>
<evidence type="ECO:0008006" key="4">
    <source>
        <dbReference type="Google" id="ProtNLM"/>
    </source>
</evidence>
<dbReference type="PATRIC" id="fig|869212.3.peg.177"/>
<keyword evidence="3" id="KW-1185">Reference proteome</keyword>
<dbReference type="RefSeq" id="WP_014801398.1">
    <property type="nucleotide sequence ID" value="NC_018020.1"/>
</dbReference>
<name>I4B0S0_TURPD</name>
<evidence type="ECO:0000256" key="1">
    <source>
        <dbReference type="SAM" id="SignalP"/>
    </source>
</evidence>
<dbReference type="Proteomes" id="UP000006048">
    <property type="component" value="Chromosome"/>
</dbReference>
<dbReference type="KEGG" id="tpx:Turpa_0217"/>
<feature type="chain" id="PRO_5003685718" description="Outer membrane protein beta-barrel domain-containing protein" evidence="1">
    <location>
        <begin position="20"/>
        <end position="356"/>
    </location>
</feature>
<dbReference type="STRING" id="869212.Turpa_0217"/>
<gene>
    <name evidence="2" type="ordered locus">Turpa_0217</name>
</gene>
<proteinExistence type="predicted"/>
<keyword evidence="1" id="KW-0732">Signal</keyword>
<dbReference type="HOGENOM" id="CLU_778319_0_0_12"/>
<feature type="signal peptide" evidence="1">
    <location>
        <begin position="1"/>
        <end position="19"/>
    </location>
</feature>
<dbReference type="EMBL" id="CP002959">
    <property type="protein sequence ID" value="AFM10877.1"/>
    <property type="molecule type" value="Genomic_DNA"/>
</dbReference>
<protein>
    <recommendedName>
        <fullName evidence="4">Outer membrane protein beta-barrel domain-containing protein</fullName>
    </recommendedName>
</protein>
<evidence type="ECO:0000313" key="2">
    <source>
        <dbReference type="EMBL" id="AFM10877.1"/>
    </source>
</evidence>
<accession>I4B0S0</accession>
<reference evidence="2 3" key="1">
    <citation type="submission" date="2012-06" db="EMBL/GenBank/DDBJ databases">
        <title>The complete chromosome of genome of Turneriella parva DSM 21527.</title>
        <authorList>
            <consortium name="US DOE Joint Genome Institute (JGI-PGF)"/>
            <person name="Lucas S."/>
            <person name="Han J."/>
            <person name="Lapidus A."/>
            <person name="Bruce D."/>
            <person name="Goodwin L."/>
            <person name="Pitluck S."/>
            <person name="Peters L."/>
            <person name="Kyrpides N."/>
            <person name="Mavromatis K."/>
            <person name="Ivanova N."/>
            <person name="Mikhailova N."/>
            <person name="Chertkov O."/>
            <person name="Detter J.C."/>
            <person name="Tapia R."/>
            <person name="Han C."/>
            <person name="Land M."/>
            <person name="Hauser L."/>
            <person name="Markowitz V."/>
            <person name="Cheng J.-F."/>
            <person name="Hugenholtz P."/>
            <person name="Woyke T."/>
            <person name="Wu D."/>
            <person name="Gronow S."/>
            <person name="Wellnitz S."/>
            <person name="Brambilla E."/>
            <person name="Klenk H.-P."/>
            <person name="Eisen J.A."/>
        </authorList>
    </citation>
    <scope>NUCLEOTIDE SEQUENCE [LARGE SCALE GENOMIC DNA]</scope>
    <source>
        <strain evidence="3">ATCC BAA-1111 / DSM 21527 / NCTC 11395 / H</strain>
    </source>
</reference>
<dbReference type="AlphaFoldDB" id="I4B0S0"/>
<organism evidence="2 3">
    <name type="scientific">Turneriella parva (strain ATCC BAA-1111 / DSM 21527 / NCTC 11395 / H)</name>
    <name type="common">Leptospira parva</name>
    <dbReference type="NCBI Taxonomy" id="869212"/>
    <lineage>
        <taxon>Bacteria</taxon>
        <taxon>Pseudomonadati</taxon>
        <taxon>Spirochaetota</taxon>
        <taxon>Spirochaetia</taxon>
        <taxon>Leptospirales</taxon>
        <taxon>Leptospiraceae</taxon>
        <taxon>Turneriella</taxon>
    </lineage>
</organism>